<comment type="caution">
    <text evidence="8">The sequence shown here is derived from an EMBL/GenBank/DDBJ whole genome shotgun (WGS) entry which is preliminary data.</text>
</comment>
<accession>A0A7C9QT36</accession>
<evidence type="ECO:0000256" key="3">
    <source>
        <dbReference type="ARBA" id="ARBA00020071"/>
    </source>
</evidence>
<keyword evidence="4 6" id="KW-0732">Signal</keyword>
<evidence type="ECO:0000256" key="1">
    <source>
        <dbReference type="ARBA" id="ARBA00003236"/>
    </source>
</evidence>
<evidence type="ECO:0000259" key="7">
    <source>
        <dbReference type="PROSITE" id="PS51677"/>
    </source>
</evidence>
<feature type="chain" id="PRO_5028896995" description="Chitooligosaccharide deacetylase" evidence="6">
    <location>
        <begin position="25"/>
        <end position="337"/>
    </location>
</feature>
<dbReference type="PANTHER" id="PTHR34216">
    <property type="match status" value="1"/>
</dbReference>
<name>A0A7C9QT36_9PROT</name>
<dbReference type="AlphaFoldDB" id="A0A7C9QT36"/>
<dbReference type="Pfam" id="PF01522">
    <property type="entry name" value="Polysacc_deac_1"/>
    <property type="match status" value="1"/>
</dbReference>
<feature type="domain" description="NodB homology" evidence="7">
    <location>
        <begin position="84"/>
        <end position="282"/>
    </location>
</feature>
<comment type="function">
    <text evidence="1">Is involved in generating a small heat-stable compound (Nod), an acylated oligomer of N-acetylglucosamine, that stimulates mitosis in various plant protoplasts.</text>
</comment>
<sequence length="337" mass="36858">MRNTVFLAAALAVLAGWGIAPARAADSAVVVTYNRFGESGTPAVNTRIEQLEAQIAELKSGGYTVLALPRVVAALQAGTALPDKAVVLSVDDSALSVWEAAWPRFRAARLPFTLFLSTDEIDRESSDRLNWDQVREMAASGLVTIGSKGAGHVHMALMTADEVSADVARARDRFVSELGHAPDLFAWPYGEMSREAAQAIRAAGFKMAFGQHSGPMWKGSDPWFMPRFPLNETYGEVERFRLAVRSLPLPAVDVTPDDPRLTANPPAFGFTLAPEEPGTELLACYISHEGRAVIERLGPRVEVRMSKPLPPGRSRINCTAPTLEGRWRWFGWQFLVE</sequence>
<dbReference type="InterPro" id="IPR002509">
    <property type="entry name" value="NODB_dom"/>
</dbReference>
<dbReference type="InterPro" id="IPR011330">
    <property type="entry name" value="Glyco_hydro/deAcase_b/a-brl"/>
</dbReference>
<dbReference type="InterPro" id="IPR051398">
    <property type="entry name" value="Polysacch_Deacetylase"/>
</dbReference>
<evidence type="ECO:0000256" key="6">
    <source>
        <dbReference type="SAM" id="SignalP"/>
    </source>
</evidence>
<organism evidence="8 9">
    <name type="scientific">Magnetospirillum aberrantis SpK</name>
    <dbReference type="NCBI Taxonomy" id="908842"/>
    <lineage>
        <taxon>Bacteria</taxon>
        <taxon>Pseudomonadati</taxon>
        <taxon>Pseudomonadota</taxon>
        <taxon>Alphaproteobacteria</taxon>
        <taxon>Rhodospirillales</taxon>
        <taxon>Rhodospirillaceae</taxon>
        <taxon>Magnetospirillum</taxon>
    </lineage>
</organism>
<dbReference type="SUPFAM" id="SSF88713">
    <property type="entry name" value="Glycoside hydrolase/deacetylase"/>
    <property type="match status" value="1"/>
</dbReference>
<protein>
    <recommendedName>
        <fullName evidence="3">Chitooligosaccharide deacetylase</fullName>
    </recommendedName>
    <alternativeName>
        <fullName evidence="5">Nodulation protein B</fullName>
    </alternativeName>
</protein>
<keyword evidence="9" id="KW-1185">Reference proteome</keyword>
<feature type="signal peptide" evidence="6">
    <location>
        <begin position="1"/>
        <end position="24"/>
    </location>
</feature>
<proteinExistence type="inferred from homology"/>
<evidence type="ECO:0000313" key="8">
    <source>
        <dbReference type="EMBL" id="NFV79499.1"/>
    </source>
</evidence>
<dbReference type="PROSITE" id="PS51677">
    <property type="entry name" value="NODB"/>
    <property type="match status" value="1"/>
</dbReference>
<gene>
    <name evidence="8" type="ORF">G4223_05175</name>
</gene>
<dbReference type="PANTHER" id="PTHR34216:SF7">
    <property type="entry name" value="POLY-BETA-1,6-N-ACETYL-D-GLUCOSAMINE N-DEACETYLASE"/>
    <property type="match status" value="1"/>
</dbReference>
<dbReference type="Gene3D" id="3.20.20.370">
    <property type="entry name" value="Glycoside hydrolase/deacetylase"/>
    <property type="match status" value="1"/>
</dbReference>
<reference evidence="8 9" key="1">
    <citation type="submission" date="2020-02" db="EMBL/GenBank/DDBJ databases">
        <authorList>
            <person name="Dziuba M."/>
            <person name="Kuznetsov B."/>
            <person name="Mardanov A."/>
            <person name="Ravin N."/>
            <person name="Grouzdev D."/>
        </authorList>
    </citation>
    <scope>NUCLEOTIDE SEQUENCE [LARGE SCALE GENOMIC DNA]</scope>
    <source>
        <strain evidence="8 9">SpK</strain>
    </source>
</reference>
<dbReference type="RefSeq" id="WP_163676007.1">
    <property type="nucleotide sequence ID" value="NZ_JAAIYP010000031.1"/>
</dbReference>
<dbReference type="CDD" id="cd10973">
    <property type="entry name" value="CE4_DAC_u4_5s"/>
    <property type="match status" value="1"/>
</dbReference>
<dbReference type="Proteomes" id="UP000480684">
    <property type="component" value="Unassembled WGS sequence"/>
</dbReference>
<evidence type="ECO:0000256" key="5">
    <source>
        <dbReference type="ARBA" id="ARBA00032976"/>
    </source>
</evidence>
<evidence type="ECO:0000256" key="4">
    <source>
        <dbReference type="ARBA" id="ARBA00022729"/>
    </source>
</evidence>
<dbReference type="EMBL" id="JAAIYP010000031">
    <property type="protein sequence ID" value="NFV79499.1"/>
    <property type="molecule type" value="Genomic_DNA"/>
</dbReference>
<evidence type="ECO:0000313" key="9">
    <source>
        <dbReference type="Proteomes" id="UP000480684"/>
    </source>
</evidence>
<evidence type="ECO:0000256" key="2">
    <source>
        <dbReference type="ARBA" id="ARBA00010973"/>
    </source>
</evidence>
<comment type="similarity">
    <text evidence="2">Belongs to the polysaccharide deacetylase family.</text>
</comment>
<dbReference type="GO" id="GO:0005975">
    <property type="term" value="P:carbohydrate metabolic process"/>
    <property type="evidence" value="ECO:0007669"/>
    <property type="project" value="InterPro"/>
</dbReference>
<dbReference type="GO" id="GO:0016810">
    <property type="term" value="F:hydrolase activity, acting on carbon-nitrogen (but not peptide) bonds"/>
    <property type="evidence" value="ECO:0007669"/>
    <property type="project" value="InterPro"/>
</dbReference>